<keyword evidence="5 6" id="KW-0663">Pyridoxal phosphate</keyword>
<gene>
    <name evidence="7" type="ORF">MGEO_01095</name>
</gene>
<sequence length="467" mass="51088">MVSITNHMPTSELQALDAAHHMHPFTHGSGLAGKGARIITRANGAWLTDSDGNRILDAMAGLWCVNIGYGRKELAQAAARQMEELPYYNTFFQTTHVPAIALSKKLAELAPEGFNHTFFAGSGSEANDTNLRLVRTYWAEKGQPERNIVISRWNAYHGSSVGSGSLGGMKGMHMQGGLPIPDIHHIDQPNWWAEGGDMTPEEFGLERARQLEAAIEELGPERVAAFIAEPIQGAGGVIVPPDTYWPEIQRIVDKYGILLIADEVICGFGRTGNWFGSQTMNIRPHIMTIAKGLSSGYQPIGGSIICDEVAEVINSIEFNHGYTYSGHPVACAVALENLRILDEEKIVEKVATETAPYLKEKFETLTDHPLVGEAKIVGMMGSIALTPDKASRAAFEAEAGTVGFICRERCFSNNLVMRHVGDRMIISPPLVIAKDEIDTLIERAWQSLDECHARLKDEGLMKARVAS</sequence>
<dbReference type="InterPro" id="IPR049704">
    <property type="entry name" value="Aminotrans_3_PPA_site"/>
</dbReference>
<dbReference type="AlphaFoldDB" id="A0A1X4NQI6"/>
<comment type="similarity">
    <text evidence="2 6">Belongs to the class-III pyridoxal-phosphate-dependent aminotransferase family.</text>
</comment>
<protein>
    <submittedName>
        <fullName evidence="7">Aminotransferase</fullName>
    </submittedName>
</protein>
<dbReference type="Gene3D" id="3.40.640.10">
    <property type="entry name" value="Type I PLP-dependent aspartate aminotransferase-like (Major domain)"/>
    <property type="match status" value="1"/>
</dbReference>
<dbReference type="GO" id="GO:0030170">
    <property type="term" value="F:pyridoxal phosphate binding"/>
    <property type="evidence" value="ECO:0007669"/>
    <property type="project" value="InterPro"/>
</dbReference>
<evidence type="ECO:0000256" key="6">
    <source>
        <dbReference type="RuleBase" id="RU003560"/>
    </source>
</evidence>
<dbReference type="FunFam" id="3.40.640.10:FF:000014">
    <property type="entry name" value="Adenosylmethionine-8-amino-7-oxononanoate aminotransferase, probable"/>
    <property type="match status" value="1"/>
</dbReference>
<keyword evidence="4 7" id="KW-0808">Transferase</keyword>
<dbReference type="InterPro" id="IPR005814">
    <property type="entry name" value="Aminotrans_3"/>
</dbReference>
<proteinExistence type="inferred from homology"/>
<dbReference type="InterPro" id="IPR015424">
    <property type="entry name" value="PyrdxlP-dep_Trfase"/>
</dbReference>
<evidence type="ECO:0000256" key="5">
    <source>
        <dbReference type="ARBA" id="ARBA00022898"/>
    </source>
</evidence>
<dbReference type="PANTHER" id="PTHR43094">
    <property type="entry name" value="AMINOTRANSFERASE"/>
    <property type="match status" value="1"/>
</dbReference>
<evidence type="ECO:0000256" key="3">
    <source>
        <dbReference type="ARBA" id="ARBA00022576"/>
    </source>
</evidence>
<dbReference type="OrthoDB" id="9801834at2"/>
<dbReference type="PROSITE" id="PS00600">
    <property type="entry name" value="AA_TRANSFER_CLASS_3"/>
    <property type="match status" value="1"/>
</dbReference>
<keyword evidence="3 7" id="KW-0032">Aminotransferase</keyword>
<dbReference type="EMBL" id="JFKC01000001">
    <property type="protein sequence ID" value="OSQ53190.1"/>
    <property type="molecule type" value="Genomic_DNA"/>
</dbReference>
<name>A0A1X4NQI6_9RHOB</name>
<dbReference type="InterPro" id="IPR015421">
    <property type="entry name" value="PyrdxlP-dep_Trfase_major"/>
</dbReference>
<dbReference type="Proteomes" id="UP000193926">
    <property type="component" value="Unassembled WGS sequence"/>
</dbReference>
<dbReference type="Gene3D" id="3.90.1150.10">
    <property type="entry name" value="Aspartate Aminotransferase, domain 1"/>
    <property type="match status" value="1"/>
</dbReference>
<dbReference type="NCBIfam" id="NF005682">
    <property type="entry name" value="PRK07480.1"/>
    <property type="match status" value="1"/>
</dbReference>
<dbReference type="Pfam" id="PF00202">
    <property type="entry name" value="Aminotran_3"/>
    <property type="match status" value="1"/>
</dbReference>
<evidence type="ECO:0000256" key="1">
    <source>
        <dbReference type="ARBA" id="ARBA00001933"/>
    </source>
</evidence>
<dbReference type="PIRSF" id="PIRSF000521">
    <property type="entry name" value="Transaminase_4ab_Lys_Orn"/>
    <property type="match status" value="1"/>
</dbReference>
<reference evidence="7 8" key="1">
    <citation type="submission" date="2014-03" db="EMBL/GenBank/DDBJ databases">
        <title>The draft genome sequence of Marivita geojedonensis KCTC 23882.</title>
        <authorList>
            <person name="Lai Q."/>
            <person name="Shao Z."/>
        </authorList>
    </citation>
    <scope>NUCLEOTIDE SEQUENCE [LARGE SCALE GENOMIC DNA]</scope>
    <source>
        <strain evidence="7 8">DPG-138</strain>
    </source>
</reference>
<evidence type="ECO:0000313" key="8">
    <source>
        <dbReference type="Proteomes" id="UP000193926"/>
    </source>
</evidence>
<organism evidence="7 8">
    <name type="scientific">Marivita geojedonensis</name>
    <dbReference type="NCBI Taxonomy" id="1123756"/>
    <lineage>
        <taxon>Bacteria</taxon>
        <taxon>Pseudomonadati</taxon>
        <taxon>Pseudomonadota</taxon>
        <taxon>Alphaproteobacteria</taxon>
        <taxon>Rhodobacterales</taxon>
        <taxon>Roseobacteraceae</taxon>
        <taxon>Marivita</taxon>
    </lineage>
</organism>
<dbReference type="PANTHER" id="PTHR43094:SF1">
    <property type="entry name" value="AMINOTRANSFERASE CLASS-III"/>
    <property type="match status" value="1"/>
</dbReference>
<dbReference type="GO" id="GO:0008483">
    <property type="term" value="F:transaminase activity"/>
    <property type="evidence" value="ECO:0007669"/>
    <property type="project" value="UniProtKB-KW"/>
</dbReference>
<evidence type="ECO:0000256" key="2">
    <source>
        <dbReference type="ARBA" id="ARBA00008954"/>
    </source>
</evidence>
<evidence type="ECO:0000256" key="4">
    <source>
        <dbReference type="ARBA" id="ARBA00022679"/>
    </source>
</evidence>
<comment type="caution">
    <text evidence="7">The sequence shown here is derived from an EMBL/GenBank/DDBJ whole genome shotgun (WGS) entry which is preliminary data.</text>
</comment>
<dbReference type="RefSeq" id="WP_085634848.1">
    <property type="nucleotide sequence ID" value="NZ_JFKC01000001.1"/>
</dbReference>
<dbReference type="InterPro" id="IPR015422">
    <property type="entry name" value="PyrdxlP-dep_Trfase_small"/>
</dbReference>
<dbReference type="SUPFAM" id="SSF53383">
    <property type="entry name" value="PLP-dependent transferases"/>
    <property type="match status" value="1"/>
</dbReference>
<accession>A0A1X4NQI6</accession>
<evidence type="ECO:0000313" key="7">
    <source>
        <dbReference type="EMBL" id="OSQ53190.1"/>
    </source>
</evidence>
<dbReference type="STRING" id="1123756.MGEO_01095"/>
<dbReference type="CDD" id="cd00610">
    <property type="entry name" value="OAT_like"/>
    <property type="match status" value="1"/>
</dbReference>
<keyword evidence="8" id="KW-1185">Reference proteome</keyword>
<comment type="cofactor">
    <cofactor evidence="1">
        <name>pyridoxal 5'-phosphate</name>
        <dbReference type="ChEBI" id="CHEBI:597326"/>
    </cofactor>
</comment>